<dbReference type="InterPro" id="IPR051547">
    <property type="entry name" value="TDP2-like"/>
</dbReference>
<keyword evidence="9" id="KW-0472">Membrane</keyword>
<keyword evidence="5" id="KW-0227">DNA damage</keyword>
<proteinExistence type="predicted"/>
<keyword evidence="8" id="KW-0234">DNA repair</keyword>
<comment type="cofactor">
    <cofactor evidence="1">
        <name>Mn(2+)</name>
        <dbReference type="ChEBI" id="CHEBI:29035"/>
    </cofactor>
</comment>
<dbReference type="SUPFAM" id="SSF56219">
    <property type="entry name" value="DNase I-like"/>
    <property type="match status" value="1"/>
</dbReference>
<sequence length="393" mass="45075">MINQIDKEVSMNKILKKILIITGVALSVVVLFAGGYVGYVYFSYSRIGDKKLDIDSKVTKPSLSTNEEYKALSYNIGFGAYSQDFTFFMDEGYDENGEKTCGHYGKAKSKEEVEFNINGAIKAVKDENPDFICLQEVDTNSDRSHHINQDELFTKNFEEYDHTHCVNFNSSFFPVPLYDMHGASKSGMTTYSKVKINQANRVEYTISDSFSKFFDLDRCFSYHVMDVENGKKFYLVNSHMSAYDEGGVIRAKQLKQLNDFLESVKGEYVVICGDYNHDLLTFNPDYSYNKENRPYNATLRNPDWLNDFFNDKGESPLIDGYKVVCSDNSPSCRNNDIEWIQDKTFVCTVDGFIISENIEVVEHHTILTKDGNKHLDGFAYSDHEPTEMTFRLK</sequence>
<evidence type="ECO:0000256" key="6">
    <source>
        <dbReference type="ARBA" id="ARBA00022801"/>
    </source>
</evidence>
<dbReference type="GO" id="GO:0004518">
    <property type="term" value="F:nuclease activity"/>
    <property type="evidence" value="ECO:0007669"/>
    <property type="project" value="UniProtKB-KW"/>
</dbReference>
<keyword evidence="7" id="KW-0460">Magnesium</keyword>
<comment type="cofactor">
    <cofactor evidence="2">
        <name>Mg(2+)</name>
        <dbReference type="ChEBI" id="CHEBI:18420"/>
    </cofactor>
</comment>
<keyword evidence="9" id="KW-1133">Transmembrane helix</keyword>
<evidence type="ECO:0000313" key="12">
    <source>
        <dbReference type="Proteomes" id="UP000593591"/>
    </source>
</evidence>
<dbReference type="GO" id="GO:0046872">
    <property type="term" value="F:metal ion binding"/>
    <property type="evidence" value="ECO:0007669"/>
    <property type="project" value="UniProtKB-KW"/>
</dbReference>
<dbReference type="InterPro" id="IPR036691">
    <property type="entry name" value="Endo/exonu/phosph_ase_sf"/>
</dbReference>
<dbReference type="Gene3D" id="3.60.10.10">
    <property type="entry name" value="Endonuclease/exonuclease/phosphatase"/>
    <property type="match status" value="1"/>
</dbReference>
<dbReference type="InterPro" id="IPR005135">
    <property type="entry name" value="Endo/exonuclease/phosphatase"/>
</dbReference>
<keyword evidence="3" id="KW-0540">Nuclease</keyword>
<evidence type="ECO:0000256" key="3">
    <source>
        <dbReference type="ARBA" id="ARBA00022722"/>
    </source>
</evidence>
<organism evidence="11 12">
    <name type="scientific">Treponema rectale</name>
    <dbReference type="NCBI Taxonomy" id="744512"/>
    <lineage>
        <taxon>Bacteria</taxon>
        <taxon>Pseudomonadati</taxon>
        <taxon>Spirochaetota</taxon>
        <taxon>Spirochaetia</taxon>
        <taxon>Spirochaetales</taxon>
        <taxon>Treponemataceae</taxon>
        <taxon>Treponema</taxon>
    </lineage>
</organism>
<evidence type="ECO:0000256" key="8">
    <source>
        <dbReference type="ARBA" id="ARBA00023204"/>
    </source>
</evidence>
<dbReference type="AlphaFoldDB" id="A0A7M1XL86"/>
<dbReference type="GO" id="GO:0006281">
    <property type="term" value="P:DNA repair"/>
    <property type="evidence" value="ECO:0007669"/>
    <property type="project" value="UniProtKB-KW"/>
</dbReference>
<protein>
    <recommendedName>
        <fullName evidence="10">Endonuclease/exonuclease/phosphatase domain-containing protein</fullName>
    </recommendedName>
</protein>
<keyword evidence="4" id="KW-0479">Metal-binding</keyword>
<dbReference type="Pfam" id="PF03372">
    <property type="entry name" value="Exo_endo_phos"/>
    <property type="match status" value="1"/>
</dbReference>
<dbReference type="PANTHER" id="PTHR15822:SF4">
    <property type="entry name" value="TYROSYL-DNA PHOSPHODIESTERASE 2"/>
    <property type="match status" value="1"/>
</dbReference>
<evidence type="ECO:0000256" key="9">
    <source>
        <dbReference type="SAM" id="Phobius"/>
    </source>
</evidence>
<keyword evidence="9" id="KW-0812">Transmembrane</keyword>
<evidence type="ECO:0000313" key="11">
    <source>
        <dbReference type="EMBL" id="QOS39561.1"/>
    </source>
</evidence>
<dbReference type="Proteomes" id="UP000593591">
    <property type="component" value="Chromosome"/>
</dbReference>
<name>A0A7M1XL86_9SPIR</name>
<dbReference type="EMBL" id="CP031517">
    <property type="protein sequence ID" value="QOS39561.1"/>
    <property type="molecule type" value="Genomic_DNA"/>
</dbReference>
<evidence type="ECO:0000256" key="2">
    <source>
        <dbReference type="ARBA" id="ARBA00001946"/>
    </source>
</evidence>
<evidence type="ECO:0000256" key="7">
    <source>
        <dbReference type="ARBA" id="ARBA00022842"/>
    </source>
</evidence>
<gene>
    <name evidence="11" type="ORF">DYE49_03445</name>
</gene>
<evidence type="ECO:0000256" key="5">
    <source>
        <dbReference type="ARBA" id="ARBA00022763"/>
    </source>
</evidence>
<feature type="domain" description="Endonuclease/exonuclease/phosphatase" evidence="10">
    <location>
        <begin position="115"/>
        <end position="342"/>
    </location>
</feature>
<dbReference type="GO" id="GO:0016787">
    <property type="term" value="F:hydrolase activity"/>
    <property type="evidence" value="ECO:0007669"/>
    <property type="project" value="UniProtKB-KW"/>
</dbReference>
<reference evidence="11 12" key="1">
    <citation type="submission" date="2018-08" db="EMBL/GenBank/DDBJ databases">
        <title>The first complete genome of Treponema rectale (CHPAT), a commensal spirochete of the bovine rectum.</title>
        <authorList>
            <person name="Staton G.J."/>
            <person name="Clegg S.R."/>
            <person name="Carter S.D."/>
            <person name="Radford A.D."/>
            <person name="Darby A."/>
            <person name="Hall N."/>
            <person name="Birtles R.J."/>
            <person name="Evans N.J."/>
        </authorList>
    </citation>
    <scope>NUCLEOTIDE SEQUENCE [LARGE SCALE GENOMIC DNA]</scope>
    <source>
        <strain evidence="11 12">CHPA</strain>
    </source>
</reference>
<evidence type="ECO:0000256" key="4">
    <source>
        <dbReference type="ARBA" id="ARBA00022723"/>
    </source>
</evidence>
<dbReference type="PANTHER" id="PTHR15822">
    <property type="entry name" value="TRAF AND TNF RECEPTOR-ASSOCIATED PROTEIN"/>
    <property type="match status" value="1"/>
</dbReference>
<keyword evidence="6" id="KW-0378">Hydrolase</keyword>
<accession>A0A7M1XL86</accession>
<evidence type="ECO:0000256" key="1">
    <source>
        <dbReference type="ARBA" id="ARBA00001936"/>
    </source>
</evidence>
<feature type="transmembrane region" description="Helical" evidence="9">
    <location>
        <begin position="18"/>
        <end position="42"/>
    </location>
</feature>
<evidence type="ECO:0000259" key="10">
    <source>
        <dbReference type="Pfam" id="PF03372"/>
    </source>
</evidence>
<dbReference type="KEGG" id="trc:DYE49_03445"/>